<evidence type="ECO:0000313" key="2">
    <source>
        <dbReference type="EMBL" id="MBB6124273.1"/>
    </source>
</evidence>
<evidence type="ECO:0000259" key="1">
    <source>
        <dbReference type="Pfam" id="PF13460"/>
    </source>
</evidence>
<dbReference type="PANTHER" id="PTHR12126:SF11">
    <property type="entry name" value="NADH DEHYDROGENASE [UBIQUINONE] 1 ALPHA SUBCOMPLEX SUBUNIT 9, MITOCHONDRIAL"/>
    <property type="match status" value="1"/>
</dbReference>
<keyword evidence="3" id="KW-1185">Reference proteome</keyword>
<dbReference type="EMBL" id="JACIJP010000002">
    <property type="protein sequence ID" value="MBB6124273.1"/>
    <property type="molecule type" value="Genomic_DNA"/>
</dbReference>
<dbReference type="InterPro" id="IPR016040">
    <property type="entry name" value="NAD(P)-bd_dom"/>
</dbReference>
<protein>
    <submittedName>
        <fullName evidence="2">Uncharacterized protein YbjT (DUF2867 family)</fullName>
    </submittedName>
</protein>
<gene>
    <name evidence="2" type="ORF">FHS92_002002</name>
</gene>
<evidence type="ECO:0000313" key="3">
    <source>
        <dbReference type="Proteomes" id="UP000552700"/>
    </source>
</evidence>
<sequence>MKIAMTGATGFVGAETLRQALDVGHRVTALTRRPQPPRDGVTWAPGALDDAAALDTLVAGADVVLHIAGVVNAPSRAAFEAGNGTGTANVIAAMQRAGVRRLVHVSSLAAREPELADYCWSKALAEEHVQASGLDWTIVRPPAVYGQGDTEFRELFRAASKGVLPVPPQGRASLIQVTDLARALLALCETADPAHIGATYEVDDGTPGGLSHAELAAAFGRAMDRRVRPIPLPRWVLMSFAALDGLARGPAAKLTPDRVRYMCHTDWVADPAKRPPAALWAPQISTDAGLRMAAARYRTQPRSS</sequence>
<dbReference type="Pfam" id="PF13460">
    <property type="entry name" value="NAD_binding_10"/>
    <property type="match status" value="1"/>
</dbReference>
<comment type="caution">
    <text evidence="2">The sequence shown here is derived from an EMBL/GenBank/DDBJ whole genome shotgun (WGS) entry which is preliminary data.</text>
</comment>
<dbReference type="InterPro" id="IPR051207">
    <property type="entry name" value="ComplexI_NDUFA9_subunit"/>
</dbReference>
<dbReference type="Gene3D" id="3.40.50.720">
    <property type="entry name" value="NAD(P)-binding Rossmann-like Domain"/>
    <property type="match status" value="1"/>
</dbReference>
<dbReference type="AlphaFoldDB" id="A0A841J019"/>
<organism evidence="2 3">
    <name type="scientific">Sphingobium subterraneum</name>
    <dbReference type="NCBI Taxonomy" id="627688"/>
    <lineage>
        <taxon>Bacteria</taxon>
        <taxon>Pseudomonadati</taxon>
        <taxon>Pseudomonadota</taxon>
        <taxon>Alphaproteobacteria</taxon>
        <taxon>Sphingomonadales</taxon>
        <taxon>Sphingomonadaceae</taxon>
        <taxon>Sphingobium</taxon>
    </lineage>
</organism>
<proteinExistence type="predicted"/>
<name>A0A841J019_9SPHN</name>
<accession>A0A841J019</accession>
<dbReference type="PANTHER" id="PTHR12126">
    <property type="entry name" value="NADH-UBIQUINONE OXIDOREDUCTASE 39 KDA SUBUNIT-RELATED"/>
    <property type="match status" value="1"/>
</dbReference>
<reference evidence="2 3" key="1">
    <citation type="submission" date="2020-08" db="EMBL/GenBank/DDBJ databases">
        <title>Genomic Encyclopedia of Type Strains, Phase IV (KMG-IV): sequencing the most valuable type-strain genomes for metagenomic binning, comparative biology and taxonomic classification.</title>
        <authorList>
            <person name="Goeker M."/>
        </authorList>
    </citation>
    <scope>NUCLEOTIDE SEQUENCE [LARGE SCALE GENOMIC DNA]</scope>
    <source>
        <strain evidence="2 3">DSM 102255</strain>
    </source>
</reference>
<dbReference type="InterPro" id="IPR036291">
    <property type="entry name" value="NAD(P)-bd_dom_sf"/>
</dbReference>
<dbReference type="SUPFAM" id="SSF51735">
    <property type="entry name" value="NAD(P)-binding Rossmann-fold domains"/>
    <property type="match status" value="1"/>
</dbReference>
<dbReference type="GO" id="GO:0044877">
    <property type="term" value="F:protein-containing complex binding"/>
    <property type="evidence" value="ECO:0007669"/>
    <property type="project" value="TreeGrafter"/>
</dbReference>
<feature type="domain" description="NAD(P)-binding" evidence="1">
    <location>
        <begin position="7"/>
        <end position="153"/>
    </location>
</feature>
<dbReference type="Proteomes" id="UP000552700">
    <property type="component" value="Unassembled WGS sequence"/>
</dbReference>